<organism evidence="1 2">
    <name type="scientific">Diphasiastrum complanatum</name>
    <name type="common">Issler's clubmoss</name>
    <name type="synonym">Lycopodium complanatum</name>
    <dbReference type="NCBI Taxonomy" id="34168"/>
    <lineage>
        <taxon>Eukaryota</taxon>
        <taxon>Viridiplantae</taxon>
        <taxon>Streptophyta</taxon>
        <taxon>Embryophyta</taxon>
        <taxon>Tracheophyta</taxon>
        <taxon>Lycopodiopsida</taxon>
        <taxon>Lycopodiales</taxon>
        <taxon>Lycopodiaceae</taxon>
        <taxon>Lycopodioideae</taxon>
        <taxon>Diphasiastrum</taxon>
    </lineage>
</organism>
<proteinExistence type="predicted"/>
<dbReference type="EMBL" id="CM055103">
    <property type="protein sequence ID" value="KAJ7535165.1"/>
    <property type="molecule type" value="Genomic_DNA"/>
</dbReference>
<protein>
    <submittedName>
        <fullName evidence="1">Uncharacterized protein</fullName>
    </submittedName>
</protein>
<dbReference type="Proteomes" id="UP001162992">
    <property type="component" value="Chromosome 12"/>
</dbReference>
<name>A0ACC2BZG9_DIPCM</name>
<accession>A0ACC2BZG9</accession>
<sequence length="287" mass="31329">MAIETVRVSNLPLRATKQDIVDFFSFSGEIQHIDLQREGDRSQIAYVTFKDHESLDTALLLSGAKIVNQSVTIVPVEGHIPSQDSDEHLEGLSAAGDTDTEEKAKTLIANVLAKSYLLGKDAMNMAKAFDQKHQISAQASATVSNLDKNVGISEKVKVGTSTLNQGVRTVDEKFQVSEKTKVALSAAEQTLQSAGSALLKNKYIFTGATWVTGAFSKVAKAANDVSQKTKEKVQISEMERREQANNQSFGAASHHDMFADHLDEDDMAHYHTIPDSPAVPLRSEVHY</sequence>
<evidence type="ECO:0000313" key="2">
    <source>
        <dbReference type="Proteomes" id="UP001162992"/>
    </source>
</evidence>
<gene>
    <name evidence="1" type="ORF">O6H91_12G021600</name>
</gene>
<evidence type="ECO:0000313" key="1">
    <source>
        <dbReference type="EMBL" id="KAJ7535165.1"/>
    </source>
</evidence>
<comment type="caution">
    <text evidence="1">The sequence shown here is derived from an EMBL/GenBank/DDBJ whole genome shotgun (WGS) entry which is preliminary data.</text>
</comment>
<keyword evidence="2" id="KW-1185">Reference proteome</keyword>
<reference evidence="2" key="1">
    <citation type="journal article" date="2024" name="Proc. Natl. Acad. Sci. U.S.A.">
        <title>Extraordinary preservation of gene collinearity over three hundred million years revealed in homosporous lycophytes.</title>
        <authorList>
            <person name="Li C."/>
            <person name="Wickell D."/>
            <person name="Kuo L.Y."/>
            <person name="Chen X."/>
            <person name="Nie B."/>
            <person name="Liao X."/>
            <person name="Peng D."/>
            <person name="Ji J."/>
            <person name="Jenkins J."/>
            <person name="Williams M."/>
            <person name="Shu S."/>
            <person name="Plott C."/>
            <person name="Barry K."/>
            <person name="Rajasekar S."/>
            <person name="Grimwood J."/>
            <person name="Han X."/>
            <person name="Sun S."/>
            <person name="Hou Z."/>
            <person name="He W."/>
            <person name="Dai G."/>
            <person name="Sun C."/>
            <person name="Schmutz J."/>
            <person name="Leebens-Mack J.H."/>
            <person name="Li F.W."/>
            <person name="Wang L."/>
        </authorList>
    </citation>
    <scope>NUCLEOTIDE SEQUENCE [LARGE SCALE GENOMIC DNA]</scope>
    <source>
        <strain evidence="2">cv. PW_Plant_1</strain>
    </source>
</reference>